<feature type="domain" description="Ppx/GppA phosphatase C-terminal" evidence="3">
    <location>
        <begin position="318"/>
        <end position="473"/>
    </location>
</feature>
<reference evidence="4 5" key="1">
    <citation type="submission" date="2024-09" db="EMBL/GenBank/DDBJ databases">
        <authorList>
            <person name="Sun Q."/>
            <person name="Mori K."/>
        </authorList>
    </citation>
    <scope>NUCLEOTIDE SEQUENCE [LARGE SCALE GENOMIC DNA]</scope>
    <source>
        <strain evidence="4 5">JCM 13503</strain>
    </source>
</reference>
<evidence type="ECO:0000313" key="4">
    <source>
        <dbReference type="EMBL" id="MFB9992927.1"/>
    </source>
</evidence>
<dbReference type="InterPro" id="IPR003607">
    <property type="entry name" value="HD/PDEase_dom"/>
</dbReference>
<dbReference type="CDD" id="cd24006">
    <property type="entry name" value="ASKHA_NBD_PPX_GppA"/>
    <property type="match status" value="1"/>
</dbReference>
<dbReference type="Gene3D" id="3.30.420.40">
    <property type="match status" value="1"/>
</dbReference>
<feature type="domain" description="Ppx/GppA phosphatase N-terminal" evidence="2">
    <location>
        <begin position="26"/>
        <end position="307"/>
    </location>
</feature>
<evidence type="ECO:0000259" key="3">
    <source>
        <dbReference type="Pfam" id="PF21447"/>
    </source>
</evidence>
<dbReference type="InterPro" id="IPR050273">
    <property type="entry name" value="GppA/Ppx_hydrolase"/>
</dbReference>
<evidence type="ECO:0000313" key="5">
    <source>
        <dbReference type="Proteomes" id="UP001589733"/>
    </source>
</evidence>
<dbReference type="PANTHER" id="PTHR30005">
    <property type="entry name" value="EXOPOLYPHOSPHATASE"/>
    <property type="match status" value="1"/>
</dbReference>
<dbReference type="InterPro" id="IPR003695">
    <property type="entry name" value="Ppx_GppA_N"/>
</dbReference>
<dbReference type="InterPro" id="IPR043129">
    <property type="entry name" value="ATPase_NBD"/>
</dbReference>
<evidence type="ECO:0000256" key="1">
    <source>
        <dbReference type="ARBA" id="ARBA00022801"/>
    </source>
</evidence>
<dbReference type="InterPro" id="IPR030673">
    <property type="entry name" value="PyroPPase_GppA_Ppx"/>
</dbReference>
<dbReference type="Gene3D" id="3.30.420.150">
    <property type="entry name" value="Exopolyphosphatase. Domain 2"/>
    <property type="match status" value="1"/>
</dbReference>
<name>A0ABV6AZJ8_9DEIO</name>
<dbReference type="SUPFAM" id="SSF109604">
    <property type="entry name" value="HD-domain/PDEase-like"/>
    <property type="match status" value="1"/>
</dbReference>
<dbReference type="Pfam" id="PF21447">
    <property type="entry name" value="Ppx-GppA_III"/>
    <property type="match status" value="1"/>
</dbReference>
<evidence type="ECO:0000259" key="2">
    <source>
        <dbReference type="Pfam" id="PF02541"/>
    </source>
</evidence>
<protein>
    <submittedName>
        <fullName evidence="4">Ppx/GppA family phosphatase</fullName>
    </submittedName>
</protein>
<keyword evidence="5" id="KW-1185">Reference proteome</keyword>
<gene>
    <name evidence="4" type="ORF">ACFFLM_13210</name>
</gene>
<dbReference type="SUPFAM" id="SSF53067">
    <property type="entry name" value="Actin-like ATPase domain"/>
    <property type="match status" value="2"/>
</dbReference>
<dbReference type="PANTHER" id="PTHR30005:SF0">
    <property type="entry name" value="RETROGRADE REGULATION PROTEIN 2"/>
    <property type="match status" value="1"/>
</dbReference>
<accession>A0ABV6AZJ8</accession>
<dbReference type="CDD" id="cd00077">
    <property type="entry name" value="HDc"/>
    <property type="match status" value="1"/>
</dbReference>
<dbReference type="Proteomes" id="UP001589733">
    <property type="component" value="Unassembled WGS sequence"/>
</dbReference>
<dbReference type="RefSeq" id="WP_380010756.1">
    <property type="nucleotide sequence ID" value="NZ_JBHLYR010000044.1"/>
</dbReference>
<organism evidence="4 5">
    <name type="scientific">Deinococcus oregonensis</name>
    <dbReference type="NCBI Taxonomy" id="1805970"/>
    <lineage>
        <taxon>Bacteria</taxon>
        <taxon>Thermotogati</taxon>
        <taxon>Deinococcota</taxon>
        <taxon>Deinococci</taxon>
        <taxon>Deinococcales</taxon>
        <taxon>Deinococcaceae</taxon>
        <taxon>Deinococcus</taxon>
    </lineage>
</organism>
<dbReference type="InterPro" id="IPR048950">
    <property type="entry name" value="Ppx_GppA_C"/>
</dbReference>
<comment type="caution">
    <text evidence="4">The sequence shown here is derived from an EMBL/GenBank/DDBJ whole genome shotgun (WGS) entry which is preliminary data.</text>
</comment>
<dbReference type="Pfam" id="PF02541">
    <property type="entry name" value="Ppx-GppA"/>
    <property type="match status" value="1"/>
</dbReference>
<proteinExistence type="predicted"/>
<keyword evidence="1" id="KW-0378">Hydrolase</keyword>
<dbReference type="PIRSF" id="PIRSF001267">
    <property type="entry name" value="Pyrophosphatase_GppA_Ppx"/>
    <property type="match status" value="1"/>
</dbReference>
<dbReference type="EMBL" id="JBHLYR010000044">
    <property type="protein sequence ID" value="MFB9992927.1"/>
    <property type="molecule type" value="Genomic_DNA"/>
</dbReference>
<sequence>MKVAVADVGTNSSHLLIAEAQAGPHQQGDFRVLDALKDRTKLGDCLDSAGNMTPEGENRLASALTRFRELAAAAGVNEVRVYATSALREAPNGAEVAARIQARTGVYPAVISGEREGELTYLGVAHSVELGPDNVLLDLGGGSLEFARGNEAQAQEILSLPLGSIRMTRAHLAKEARGSGNRAAVNAVQDAVRQALGPHAARFQVRPGTRVILSSGTAEAAAAVLSGREGSINGVRFSVADLAGLLERVRRLSPGQRAKLPGLDKRADTILAGLAVLHASLELLGASEVTVSEGALREGMLIEELSRFQSFSSGLSARQRSVLATAERFGANLGHSQQVAALSRALMDGLIAAGMPFPEDARSLLTAAAALHETGLIVAQSSHHKHSAYLIRHAELRGFGPHDIERIAQVARYHRKSLPKPSHPEFMALPAVDRALVSRLSAILRVADGLDRSHTGQTQIHSLKRTSAGWTVQLSGATPLDLAGARDKADLWTREFGGLIFKVGAAG</sequence>
<dbReference type="Gene3D" id="1.10.3210.10">
    <property type="entry name" value="Hypothetical protein af1432"/>
    <property type="match status" value="1"/>
</dbReference>